<dbReference type="EMBL" id="CM042014">
    <property type="protein sequence ID" value="KAI3723770.1"/>
    <property type="molecule type" value="Genomic_DNA"/>
</dbReference>
<reference evidence="2" key="1">
    <citation type="journal article" date="2022" name="Mol. Ecol. Resour.">
        <title>The genomes of chicory, endive, great burdock and yacon provide insights into Asteraceae palaeo-polyploidization history and plant inulin production.</title>
        <authorList>
            <person name="Fan W."/>
            <person name="Wang S."/>
            <person name="Wang H."/>
            <person name="Wang A."/>
            <person name="Jiang F."/>
            <person name="Liu H."/>
            <person name="Zhao H."/>
            <person name="Xu D."/>
            <person name="Zhang Y."/>
        </authorList>
    </citation>
    <scope>NUCLEOTIDE SEQUENCE [LARGE SCALE GENOMIC DNA]</scope>
    <source>
        <strain evidence="2">cv. Punajuju</strain>
    </source>
</reference>
<proteinExistence type="predicted"/>
<organism evidence="1 2">
    <name type="scientific">Cichorium intybus</name>
    <name type="common">Chicory</name>
    <dbReference type="NCBI Taxonomy" id="13427"/>
    <lineage>
        <taxon>Eukaryota</taxon>
        <taxon>Viridiplantae</taxon>
        <taxon>Streptophyta</taxon>
        <taxon>Embryophyta</taxon>
        <taxon>Tracheophyta</taxon>
        <taxon>Spermatophyta</taxon>
        <taxon>Magnoliopsida</taxon>
        <taxon>eudicotyledons</taxon>
        <taxon>Gunneridae</taxon>
        <taxon>Pentapetalae</taxon>
        <taxon>asterids</taxon>
        <taxon>campanulids</taxon>
        <taxon>Asterales</taxon>
        <taxon>Asteraceae</taxon>
        <taxon>Cichorioideae</taxon>
        <taxon>Cichorieae</taxon>
        <taxon>Cichoriinae</taxon>
        <taxon>Cichorium</taxon>
    </lineage>
</organism>
<reference evidence="1 2" key="2">
    <citation type="journal article" date="2022" name="Mol. Ecol. Resour.">
        <title>The genomes of chicory, endive, great burdock and yacon provide insights into Asteraceae paleo-polyploidization history and plant inulin production.</title>
        <authorList>
            <person name="Fan W."/>
            <person name="Wang S."/>
            <person name="Wang H."/>
            <person name="Wang A."/>
            <person name="Jiang F."/>
            <person name="Liu H."/>
            <person name="Zhao H."/>
            <person name="Xu D."/>
            <person name="Zhang Y."/>
        </authorList>
    </citation>
    <scope>NUCLEOTIDE SEQUENCE [LARGE SCALE GENOMIC DNA]</scope>
    <source>
        <strain evidence="2">cv. Punajuju</strain>
        <tissue evidence="1">Leaves</tissue>
    </source>
</reference>
<comment type="caution">
    <text evidence="1">The sequence shown here is derived from an EMBL/GenBank/DDBJ whole genome shotgun (WGS) entry which is preliminary data.</text>
</comment>
<protein>
    <submittedName>
        <fullName evidence="1">Uncharacterized protein</fullName>
    </submittedName>
</protein>
<dbReference type="Proteomes" id="UP001055811">
    <property type="component" value="Linkage Group LG06"/>
</dbReference>
<sequence>MSVPSQLRSTYFKPNFTFPQRRNLFPGIKLSSSENSPSNLLSFGSTMNLNQMLQAKQETRDNPMELSETHALIRETGHVTSHLYVVCCKVTVKVVEWQWMMAGSTVEKMKVAVLMELSSQQDEGGCLIRKALECH</sequence>
<accession>A0ACB9BP29</accession>
<evidence type="ECO:0000313" key="2">
    <source>
        <dbReference type="Proteomes" id="UP001055811"/>
    </source>
</evidence>
<keyword evidence="2" id="KW-1185">Reference proteome</keyword>
<name>A0ACB9BP29_CICIN</name>
<gene>
    <name evidence="1" type="ORF">L2E82_35527</name>
</gene>
<evidence type="ECO:0000313" key="1">
    <source>
        <dbReference type="EMBL" id="KAI3723770.1"/>
    </source>
</evidence>